<feature type="domain" description="2Fe-2S ferredoxin-type" evidence="1">
    <location>
        <begin position="19"/>
        <end position="103"/>
    </location>
</feature>
<gene>
    <name evidence="2" type="ORF">GCM10009111_22260</name>
</gene>
<dbReference type="NCBIfam" id="NF007985">
    <property type="entry name" value="PRK10713.1"/>
    <property type="match status" value="1"/>
</dbReference>
<dbReference type="Proteomes" id="UP001500021">
    <property type="component" value="Unassembled WGS sequence"/>
</dbReference>
<dbReference type="Pfam" id="PF00111">
    <property type="entry name" value="Fer2"/>
    <property type="match status" value="1"/>
</dbReference>
<protein>
    <recommendedName>
        <fullName evidence="1">2Fe-2S ferredoxin-type domain-containing protein</fullName>
    </recommendedName>
</protein>
<reference evidence="3" key="1">
    <citation type="journal article" date="2019" name="Int. J. Syst. Evol. Microbiol.">
        <title>The Global Catalogue of Microorganisms (GCM) 10K type strain sequencing project: providing services to taxonomists for standard genome sequencing and annotation.</title>
        <authorList>
            <consortium name="The Broad Institute Genomics Platform"/>
            <consortium name="The Broad Institute Genome Sequencing Center for Infectious Disease"/>
            <person name="Wu L."/>
            <person name="Ma J."/>
        </authorList>
    </citation>
    <scope>NUCLEOTIDE SEQUENCE [LARGE SCALE GENOMIC DNA]</scope>
    <source>
        <strain evidence="3">JCM 15608</strain>
    </source>
</reference>
<name>A0ABP3WKJ4_9GAMM</name>
<proteinExistence type="predicted"/>
<organism evidence="2 3">
    <name type="scientific">Colwellia asteriadis</name>
    <dbReference type="NCBI Taxonomy" id="517723"/>
    <lineage>
        <taxon>Bacteria</taxon>
        <taxon>Pseudomonadati</taxon>
        <taxon>Pseudomonadota</taxon>
        <taxon>Gammaproteobacteria</taxon>
        <taxon>Alteromonadales</taxon>
        <taxon>Colwelliaceae</taxon>
        <taxon>Colwellia</taxon>
    </lineage>
</organism>
<keyword evidence="3" id="KW-1185">Reference proteome</keyword>
<evidence type="ECO:0000313" key="3">
    <source>
        <dbReference type="Proteomes" id="UP001500021"/>
    </source>
</evidence>
<evidence type="ECO:0000259" key="1">
    <source>
        <dbReference type="PROSITE" id="PS51085"/>
    </source>
</evidence>
<dbReference type="EMBL" id="BAAAFA010000007">
    <property type="protein sequence ID" value="GAA0818896.1"/>
    <property type="molecule type" value="Genomic_DNA"/>
</dbReference>
<dbReference type="InterPro" id="IPR006058">
    <property type="entry name" value="2Fe2S_fd_BS"/>
</dbReference>
<dbReference type="PROSITE" id="PS00197">
    <property type="entry name" value="2FE2S_FER_1"/>
    <property type="match status" value="1"/>
</dbReference>
<dbReference type="CDD" id="cd00207">
    <property type="entry name" value="fer2"/>
    <property type="match status" value="1"/>
</dbReference>
<sequence>MSIMSEASSKTVSTSAPNSPLEISVQEKKVCYQQEQTLLESLEQANVEVHFHCRDGFCGACRVKLNSGEICYPQGEPLAFIGENEILPCCCIPITNISITIDE</sequence>
<dbReference type="PROSITE" id="PS51085">
    <property type="entry name" value="2FE2S_FER_2"/>
    <property type="match status" value="1"/>
</dbReference>
<comment type="caution">
    <text evidence="2">The sequence shown here is derived from an EMBL/GenBank/DDBJ whole genome shotgun (WGS) entry which is preliminary data.</text>
</comment>
<dbReference type="InterPro" id="IPR001041">
    <property type="entry name" value="2Fe-2S_ferredoxin-type"/>
</dbReference>
<evidence type="ECO:0000313" key="2">
    <source>
        <dbReference type="EMBL" id="GAA0818896.1"/>
    </source>
</evidence>
<accession>A0ABP3WKJ4</accession>